<evidence type="ECO:0000313" key="3">
    <source>
        <dbReference type="Proteomes" id="UP001385951"/>
    </source>
</evidence>
<keyword evidence="1" id="KW-1133">Transmembrane helix</keyword>
<feature type="transmembrane region" description="Helical" evidence="1">
    <location>
        <begin position="27"/>
        <end position="53"/>
    </location>
</feature>
<gene>
    <name evidence="2" type="ORF">QCA50_011431</name>
</gene>
<feature type="transmembrane region" description="Helical" evidence="1">
    <location>
        <begin position="108"/>
        <end position="126"/>
    </location>
</feature>
<sequence length="176" mass="19820">MSTSEPSEIQQEIFDAYSRLYVENYCIVASSIDTTASALVLASDCFLLIVTWVKTVGIRRKSMRLGVYTPLVSLLLRDGTLYFGAILIVQILAIVSSQVGSNFILWDVWIYFSHVITIIFLSRFMLNLRGVYLKTEPGDTSQSYILSDPRFAENLVGNLGAPLYTSYVVHGRLFRN</sequence>
<accession>A0AAW0G2L3</accession>
<protein>
    <submittedName>
        <fullName evidence="2">Uncharacterized protein</fullName>
    </submittedName>
</protein>
<proteinExistence type="predicted"/>
<dbReference type="Proteomes" id="UP001385951">
    <property type="component" value="Unassembled WGS sequence"/>
</dbReference>
<dbReference type="AlphaFoldDB" id="A0AAW0G2L3"/>
<evidence type="ECO:0000313" key="2">
    <source>
        <dbReference type="EMBL" id="KAK7685564.1"/>
    </source>
</evidence>
<keyword evidence="1" id="KW-0812">Transmembrane</keyword>
<keyword evidence="1" id="KW-0472">Membrane</keyword>
<dbReference type="EMBL" id="JASBNA010000020">
    <property type="protein sequence ID" value="KAK7685564.1"/>
    <property type="molecule type" value="Genomic_DNA"/>
</dbReference>
<feature type="transmembrane region" description="Helical" evidence="1">
    <location>
        <begin position="74"/>
        <end position="96"/>
    </location>
</feature>
<reference evidence="2 3" key="1">
    <citation type="submission" date="2022-09" db="EMBL/GenBank/DDBJ databases">
        <authorList>
            <person name="Palmer J.M."/>
        </authorList>
    </citation>
    <scope>NUCLEOTIDE SEQUENCE [LARGE SCALE GENOMIC DNA]</scope>
    <source>
        <strain evidence="2 3">DSM 7382</strain>
    </source>
</reference>
<name>A0AAW0G2L3_9APHY</name>
<keyword evidence="3" id="KW-1185">Reference proteome</keyword>
<comment type="caution">
    <text evidence="2">The sequence shown here is derived from an EMBL/GenBank/DDBJ whole genome shotgun (WGS) entry which is preliminary data.</text>
</comment>
<evidence type="ECO:0000256" key="1">
    <source>
        <dbReference type="SAM" id="Phobius"/>
    </source>
</evidence>
<organism evidence="2 3">
    <name type="scientific">Cerrena zonata</name>
    <dbReference type="NCBI Taxonomy" id="2478898"/>
    <lineage>
        <taxon>Eukaryota</taxon>
        <taxon>Fungi</taxon>
        <taxon>Dikarya</taxon>
        <taxon>Basidiomycota</taxon>
        <taxon>Agaricomycotina</taxon>
        <taxon>Agaricomycetes</taxon>
        <taxon>Polyporales</taxon>
        <taxon>Cerrenaceae</taxon>
        <taxon>Cerrena</taxon>
    </lineage>
</organism>